<evidence type="ECO:0000313" key="2">
    <source>
        <dbReference type="Proteomes" id="UP000001950"/>
    </source>
</evidence>
<reference evidence="1 2" key="1">
    <citation type="journal article" date="2005" name="Science">
        <title>Genome of the host-cell transforming parasite Theileria annulata compared with T. parva.</title>
        <authorList>
            <person name="Pain A."/>
            <person name="Renauld H."/>
            <person name="Berriman M."/>
            <person name="Murphy L."/>
            <person name="Yeats C.A."/>
            <person name="Weir W."/>
            <person name="Kerhornou A."/>
            <person name="Aslett M."/>
            <person name="Bishop R."/>
            <person name="Bouchier C."/>
            <person name="Cochet M."/>
            <person name="Coulson R.M.R."/>
            <person name="Cronin A."/>
            <person name="de Villiers E.P."/>
            <person name="Fraser A."/>
            <person name="Fosker N."/>
            <person name="Gardner M."/>
            <person name="Goble A."/>
            <person name="Griffiths-Jones S."/>
            <person name="Harris D.E."/>
            <person name="Katzer F."/>
            <person name="Larke N."/>
            <person name="Lord A."/>
            <person name="Maser P."/>
            <person name="McKellar S."/>
            <person name="Mooney P."/>
            <person name="Morton F."/>
            <person name="Nene V."/>
            <person name="O'Neil S."/>
            <person name="Price C."/>
            <person name="Quail M.A."/>
            <person name="Rabbinowitsch E."/>
            <person name="Rawlings N.D."/>
            <person name="Rutter S."/>
            <person name="Saunders D."/>
            <person name="Seeger K."/>
            <person name="Shah T."/>
            <person name="Squares R."/>
            <person name="Squares S."/>
            <person name="Tivey A."/>
            <person name="Walker A.R."/>
            <person name="Woodward J."/>
            <person name="Dobbelaere D.A.E."/>
            <person name="Langsley G."/>
            <person name="Rajandream M.A."/>
            <person name="McKeever D."/>
            <person name="Shiels B."/>
            <person name="Tait A."/>
            <person name="Barrell B.G."/>
            <person name="Hall N."/>
        </authorList>
    </citation>
    <scope>NUCLEOTIDE SEQUENCE [LARGE SCALE GENOMIC DNA]</scope>
    <source>
        <strain evidence="2">Ankara</strain>
    </source>
</reference>
<proteinExistence type="predicted"/>
<gene>
    <name evidence="1" type="ORF">TA07950</name>
</gene>
<dbReference type="AlphaFoldDB" id="Q4U9W6"/>
<organism evidence="1 2">
    <name type="scientific">Theileria annulata</name>
    <dbReference type="NCBI Taxonomy" id="5874"/>
    <lineage>
        <taxon>Eukaryota</taxon>
        <taxon>Sar</taxon>
        <taxon>Alveolata</taxon>
        <taxon>Apicomplexa</taxon>
        <taxon>Aconoidasida</taxon>
        <taxon>Piroplasmida</taxon>
        <taxon>Theileriidae</taxon>
        <taxon>Theileria</taxon>
    </lineage>
</organism>
<dbReference type="OrthoDB" id="360738at2759"/>
<sequence length="590" mass="69152">MSNYVKLLNDELLSKFSNLSQKYGLRTKHILDLCYEECLKRVDDMDINLTLNMLRSYTFFSFEYRDIFLKSIPKLSENVDSFSNDDVLMFLNVAKTLSQFPELIQFRDLILSKMNENLESQPNTHLIRCVGELYRGSRSRSGKMFVSNVLDKIDEDDFRLVSVTNLVNVMHTINFYKMKLTYLTDILTILSMRMNEIVSNRNLGLWSEIFSVLLETGWFSLPFMQSAIKHIISEPQVLCRVSTYQIVRVLQTFYKLRLYHKESYQTLLDSIERGFDMLVPKFNMISETILAAADANIEHETLFTRSLEFFDSRIQHLNLLERDDDLITVMNKNYIWPRNVITSAWSMAVMDLHKRDGFKTLLELIVHRKFAEQDFDMNTILMCLETAEACMVDEVNMELAQEISDLFGDKMRFKEINMEEEVEYETLRDNKLSFNESQNIHFHKGRSRATKHIQITFNYFSYFQILCLFLISGILDNINKKDILLKVSPHYNSPYIIDICFPKENKKGIVLFSGRELLRNHVDSTWSVSNTGSSKLKLKILSKQNWNVSRISFTVIQVAQVSCSQWSVLNTGMERKDFVKKLLTELNISY</sequence>
<dbReference type="EMBL" id="CR940353">
    <property type="protein sequence ID" value="CAI76387.1"/>
    <property type="molecule type" value="Genomic_DNA"/>
</dbReference>
<dbReference type="VEuPathDB" id="PiroplasmaDB:TA07950"/>
<dbReference type="FunCoup" id="Q4U9W6">
    <property type="interactions" value="8"/>
</dbReference>
<accession>Q4U9W6</accession>
<dbReference type="eggNOG" id="ENOG502T1E0">
    <property type="taxonomic scope" value="Eukaryota"/>
</dbReference>
<dbReference type="OMA" id="HIISEPQ"/>
<dbReference type="KEGG" id="tan:TA07950"/>
<dbReference type="RefSeq" id="XP_953012.1">
    <property type="nucleotide sequence ID" value="XM_947919.1"/>
</dbReference>
<protein>
    <submittedName>
        <fullName evidence="1">Uncharacterized protein</fullName>
    </submittedName>
</protein>
<dbReference type="Proteomes" id="UP000001950">
    <property type="component" value="Chromosome 4"/>
</dbReference>
<keyword evidence="2" id="KW-1185">Reference proteome</keyword>
<dbReference type="InParanoid" id="Q4U9W6"/>
<name>Q4U9W6_THEAN</name>
<dbReference type="GeneID" id="3862964"/>
<evidence type="ECO:0000313" key="1">
    <source>
        <dbReference type="EMBL" id="CAI76387.1"/>
    </source>
</evidence>